<dbReference type="EMBL" id="CP021111">
    <property type="protein sequence ID" value="ARP96839.1"/>
    <property type="molecule type" value="Genomic_DNA"/>
</dbReference>
<dbReference type="GO" id="GO:0051537">
    <property type="term" value="F:2 iron, 2 sulfur cluster binding"/>
    <property type="evidence" value="ECO:0007669"/>
    <property type="project" value="UniProtKB-KW"/>
</dbReference>
<dbReference type="PANTHER" id="PTHR23426">
    <property type="entry name" value="FERREDOXIN/ADRENODOXIN"/>
    <property type="match status" value="1"/>
</dbReference>
<dbReference type="InterPro" id="IPR001041">
    <property type="entry name" value="2Fe-2S_ferredoxin-type"/>
</dbReference>
<keyword evidence="2" id="KW-0001">2Fe-2S</keyword>
<comment type="similarity">
    <text evidence="1">Belongs to the adrenodoxin/putidaredoxin family.</text>
</comment>
<feature type="domain" description="2Fe-2S ferredoxin-type" evidence="7">
    <location>
        <begin position="2"/>
        <end position="105"/>
    </location>
</feature>
<sequence>MPNMIFQLPDGSERTLDAPADWSLMECARHHGIEGVVAECGGGAICGTCHVHIDPQWFDRLEPAGPTEEALLEVVPDRSPTSRLSCQVMLNENLEGMRVRVPAEQLAL</sequence>
<accession>A0A1W6ZHQ6</accession>
<evidence type="ECO:0000256" key="3">
    <source>
        <dbReference type="ARBA" id="ARBA00022723"/>
    </source>
</evidence>
<dbReference type="InterPro" id="IPR012675">
    <property type="entry name" value="Beta-grasp_dom_sf"/>
</dbReference>
<evidence type="ECO:0000256" key="5">
    <source>
        <dbReference type="ARBA" id="ARBA00023014"/>
    </source>
</evidence>
<keyword evidence="3" id="KW-0479">Metal-binding</keyword>
<keyword evidence="4" id="KW-0408">Iron</keyword>
<dbReference type="Proteomes" id="UP000194161">
    <property type="component" value="Chromosome"/>
</dbReference>
<dbReference type="InterPro" id="IPR036010">
    <property type="entry name" value="2Fe-2S_ferredoxin-like_sf"/>
</dbReference>
<evidence type="ECO:0000256" key="4">
    <source>
        <dbReference type="ARBA" id="ARBA00023004"/>
    </source>
</evidence>
<protein>
    <submittedName>
        <fullName evidence="8">(2Fe-2S)-binding protein</fullName>
    </submittedName>
</protein>
<organism evidence="8 9">
    <name type="scientific">Bordetella genomosp. 13</name>
    <dbReference type="NCBI Taxonomy" id="463040"/>
    <lineage>
        <taxon>Bacteria</taxon>
        <taxon>Pseudomonadati</taxon>
        <taxon>Pseudomonadota</taxon>
        <taxon>Betaproteobacteria</taxon>
        <taxon>Burkholderiales</taxon>
        <taxon>Alcaligenaceae</taxon>
        <taxon>Bordetella</taxon>
    </lineage>
</organism>
<dbReference type="PRINTS" id="PR00355">
    <property type="entry name" value="ADRENODOXIN"/>
</dbReference>
<keyword evidence="9" id="KW-1185">Reference proteome</keyword>
<dbReference type="Pfam" id="PF00111">
    <property type="entry name" value="Fer2"/>
    <property type="match status" value="1"/>
</dbReference>
<dbReference type="GO" id="GO:0140647">
    <property type="term" value="P:P450-containing electron transport chain"/>
    <property type="evidence" value="ECO:0007669"/>
    <property type="project" value="InterPro"/>
</dbReference>
<name>A0A1W6ZHQ6_9BORD</name>
<keyword evidence="5" id="KW-0411">Iron-sulfur</keyword>
<gene>
    <name evidence="8" type="ORF">CAL15_22215</name>
</gene>
<reference evidence="8 9" key="1">
    <citation type="submission" date="2017-05" db="EMBL/GenBank/DDBJ databases">
        <title>Complete and WGS of Bordetella genogroups.</title>
        <authorList>
            <person name="Spilker T."/>
            <person name="LiPuma J."/>
        </authorList>
    </citation>
    <scope>NUCLEOTIDE SEQUENCE [LARGE SCALE GENOMIC DNA]</scope>
    <source>
        <strain evidence="8 9">AU7206</strain>
    </source>
</reference>
<dbReference type="OrthoDB" id="9799640at2"/>
<dbReference type="InterPro" id="IPR001055">
    <property type="entry name" value="Adrenodoxin-like"/>
</dbReference>
<evidence type="ECO:0000256" key="1">
    <source>
        <dbReference type="ARBA" id="ARBA00010914"/>
    </source>
</evidence>
<dbReference type="GO" id="GO:0046872">
    <property type="term" value="F:metal ion binding"/>
    <property type="evidence" value="ECO:0007669"/>
    <property type="project" value="UniProtKB-KW"/>
</dbReference>
<evidence type="ECO:0000313" key="9">
    <source>
        <dbReference type="Proteomes" id="UP000194161"/>
    </source>
</evidence>
<evidence type="ECO:0000256" key="2">
    <source>
        <dbReference type="ARBA" id="ARBA00022714"/>
    </source>
</evidence>
<evidence type="ECO:0000313" key="8">
    <source>
        <dbReference type="EMBL" id="ARP96839.1"/>
    </source>
</evidence>
<dbReference type="RefSeq" id="WP_086080487.1">
    <property type="nucleotide sequence ID" value="NZ_CP021111.1"/>
</dbReference>
<evidence type="ECO:0000259" key="7">
    <source>
        <dbReference type="PROSITE" id="PS51085"/>
    </source>
</evidence>
<proteinExistence type="inferred from homology"/>
<dbReference type="PANTHER" id="PTHR23426:SF65">
    <property type="entry name" value="FERREDOXIN-2, MITOCHONDRIAL"/>
    <property type="match status" value="1"/>
</dbReference>
<dbReference type="CDD" id="cd00207">
    <property type="entry name" value="fer2"/>
    <property type="match status" value="1"/>
</dbReference>
<dbReference type="GO" id="GO:0009055">
    <property type="term" value="F:electron transfer activity"/>
    <property type="evidence" value="ECO:0007669"/>
    <property type="project" value="TreeGrafter"/>
</dbReference>
<evidence type="ECO:0000256" key="6">
    <source>
        <dbReference type="ARBA" id="ARBA00034078"/>
    </source>
</evidence>
<dbReference type="KEGG" id="bgm:CAL15_22215"/>
<dbReference type="Gene3D" id="3.10.20.30">
    <property type="match status" value="1"/>
</dbReference>
<comment type="cofactor">
    <cofactor evidence="6">
        <name>[2Fe-2S] cluster</name>
        <dbReference type="ChEBI" id="CHEBI:190135"/>
    </cofactor>
</comment>
<dbReference type="AlphaFoldDB" id="A0A1W6ZHQ6"/>
<dbReference type="PROSITE" id="PS51085">
    <property type="entry name" value="2FE2S_FER_2"/>
    <property type="match status" value="1"/>
</dbReference>
<dbReference type="STRING" id="463040.CAL15_22215"/>
<dbReference type="SUPFAM" id="SSF54292">
    <property type="entry name" value="2Fe-2S ferredoxin-like"/>
    <property type="match status" value="1"/>
</dbReference>